<proteinExistence type="predicted"/>
<protein>
    <submittedName>
        <fullName evidence="2">Protein phosphatase methylesterase 1-like</fullName>
    </submittedName>
</protein>
<evidence type="ECO:0000313" key="1">
    <source>
        <dbReference type="Proteomes" id="UP001732720"/>
    </source>
</evidence>
<reference evidence="2" key="1">
    <citation type="submission" date="2025-08" db="UniProtKB">
        <authorList>
            <consortium name="RefSeq"/>
        </authorList>
    </citation>
    <scope>IDENTIFICATION</scope>
</reference>
<organism evidence="1 2">
    <name type="scientific">Castor canadensis</name>
    <name type="common">American beaver</name>
    <dbReference type="NCBI Taxonomy" id="51338"/>
    <lineage>
        <taxon>Eukaryota</taxon>
        <taxon>Metazoa</taxon>
        <taxon>Chordata</taxon>
        <taxon>Craniata</taxon>
        <taxon>Vertebrata</taxon>
        <taxon>Euteleostomi</taxon>
        <taxon>Mammalia</taxon>
        <taxon>Eutheria</taxon>
        <taxon>Euarchontoglires</taxon>
        <taxon>Glires</taxon>
        <taxon>Rodentia</taxon>
        <taxon>Castorimorpha</taxon>
        <taxon>Castoridae</taxon>
        <taxon>Castor</taxon>
    </lineage>
</organism>
<gene>
    <name evidence="2" type="primary">LOC109679603</name>
</gene>
<name>A0AC58JWV8_CASCN</name>
<dbReference type="Proteomes" id="UP001732720">
    <property type="component" value="Chromosome 1"/>
</dbReference>
<dbReference type="RefSeq" id="XP_073897143.1">
    <property type="nucleotide sequence ID" value="XM_074041042.1"/>
</dbReference>
<keyword evidence="1" id="KW-1185">Reference proteome</keyword>
<evidence type="ECO:0000313" key="2">
    <source>
        <dbReference type="RefSeq" id="XP_073897143.1"/>
    </source>
</evidence>
<sequence length="116" mass="13247">MVTVLFLQTKKDHPYSWRIELAKTEKYWDDWFRGLSNLFLSCPIPKLLLLAGVDRLDKDLMIGQMQGKFQMQVLPQCGHAVHEDAPDKVAEAVATFLIRHRFAEPIGGFQSVFPGC</sequence>
<accession>A0AC58JWV8</accession>